<evidence type="ECO:0000313" key="4">
    <source>
        <dbReference type="EMBL" id="EKS41445.1"/>
    </source>
</evidence>
<dbReference type="eggNOG" id="COG0300">
    <property type="taxonomic scope" value="Bacteria"/>
</dbReference>
<comment type="similarity">
    <text evidence="1 3">Belongs to the short-chain dehydrogenases/reductases (SDR) family.</text>
</comment>
<dbReference type="GO" id="GO:0016491">
    <property type="term" value="F:oxidoreductase activity"/>
    <property type="evidence" value="ECO:0007669"/>
    <property type="project" value="UniProtKB-KW"/>
</dbReference>
<dbReference type="InterPro" id="IPR036291">
    <property type="entry name" value="NAD(P)-bd_dom_sf"/>
</dbReference>
<dbReference type="Pfam" id="PF00106">
    <property type="entry name" value="adh_short"/>
    <property type="match status" value="1"/>
</dbReference>
<evidence type="ECO:0000313" key="5">
    <source>
        <dbReference type="Proteomes" id="UP000001096"/>
    </source>
</evidence>
<accession>K8PPJ7</accession>
<dbReference type="InterPro" id="IPR002347">
    <property type="entry name" value="SDR_fam"/>
</dbReference>
<dbReference type="EMBL" id="AGWX01000001">
    <property type="protein sequence ID" value="EKS41445.1"/>
    <property type="molecule type" value="Genomic_DNA"/>
</dbReference>
<dbReference type="PROSITE" id="PS00061">
    <property type="entry name" value="ADH_SHORT"/>
    <property type="match status" value="1"/>
</dbReference>
<protein>
    <recommendedName>
        <fullName evidence="6">Short-chain dehydrogenase/reductase SDR</fullName>
    </recommendedName>
</protein>
<dbReference type="PRINTS" id="PR00081">
    <property type="entry name" value="GDHRDH"/>
</dbReference>
<evidence type="ECO:0008006" key="6">
    <source>
        <dbReference type="Google" id="ProtNLM"/>
    </source>
</evidence>
<evidence type="ECO:0000256" key="3">
    <source>
        <dbReference type="RuleBase" id="RU000363"/>
    </source>
</evidence>
<sequence>MAEAYSAQGTSLILMGRSEERLAQIGERCREKGAEAQTISLDVRDTNRFLAEIRRLDAEAAIDTFFLNAGIGGVSSPDFASETTERVKEVSEVNFLAPMLGAALAGELMAARTGGRIVLIGSIAQQFPLPMAPSYSATKAGLAMYSEALRLRLAKYNVKITLVSPGFIDTPMNHGMDAPKPFLISAERAAAIIRKRVGEGAERIVVPWQFSFLAVLAGLAPRSLVAAVLKRV</sequence>
<keyword evidence="2" id="KW-0560">Oxidoreductase</keyword>
<dbReference type="HOGENOM" id="CLU_010194_2_1_5"/>
<proteinExistence type="inferred from homology"/>
<dbReference type="GO" id="GO:0016020">
    <property type="term" value="C:membrane"/>
    <property type="evidence" value="ECO:0007669"/>
    <property type="project" value="TreeGrafter"/>
</dbReference>
<name>K8PPJ7_9BRAD</name>
<dbReference type="AlphaFoldDB" id="K8PPJ7"/>
<dbReference type="PANTHER" id="PTHR44196">
    <property type="entry name" value="DEHYDROGENASE/REDUCTASE SDR FAMILY MEMBER 7B"/>
    <property type="match status" value="1"/>
</dbReference>
<dbReference type="Proteomes" id="UP000001096">
    <property type="component" value="Unassembled WGS sequence"/>
</dbReference>
<dbReference type="PATRIC" id="fig|883078.3.peg.564"/>
<dbReference type="SUPFAM" id="SSF51735">
    <property type="entry name" value="NAD(P)-binding Rossmann-fold domains"/>
    <property type="match status" value="1"/>
</dbReference>
<keyword evidence="5" id="KW-1185">Reference proteome</keyword>
<dbReference type="Gene3D" id="3.40.50.720">
    <property type="entry name" value="NAD(P)-binding Rossmann-like Domain"/>
    <property type="match status" value="1"/>
</dbReference>
<dbReference type="PRINTS" id="PR00080">
    <property type="entry name" value="SDRFAMILY"/>
</dbReference>
<evidence type="ECO:0000256" key="2">
    <source>
        <dbReference type="ARBA" id="ARBA00023002"/>
    </source>
</evidence>
<dbReference type="InterPro" id="IPR020904">
    <property type="entry name" value="Sc_DH/Rdtase_CS"/>
</dbReference>
<reference evidence="4 5" key="1">
    <citation type="submission" date="2012-04" db="EMBL/GenBank/DDBJ databases">
        <title>The Genome Sequence of Afipia broomeae ATCC 49717.</title>
        <authorList>
            <consortium name="The Broad Institute Genome Sequencing Platform"/>
            <person name="Earl A."/>
            <person name="Ward D."/>
            <person name="Feldgarden M."/>
            <person name="Gevers D."/>
            <person name="Huys G."/>
            <person name="Walker B."/>
            <person name="Young S.K."/>
            <person name="Zeng Q."/>
            <person name="Gargeya S."/>
            <person name="Fitzgerald M."/>
            <person name="Haas B."/>
            <person name="Abouelleil A."/>
            <person name="Alvarado L."/>
            <person name="Arachchi H.M."/>
            <person name="Berlin A."/>
            <person name="Chapman S.B."/>
            <person name="Goldberg J."/>
            <person name="Griggs A."/>
            <person name="Gujja S."/>
            <person name="Hansen M."/>
            <person name="Howarth C."/>
            <person name="Imamovic A."/>
            <person name="Larimer J."/>
            <person name="McCowen C."/>
            <person name="Montmayeur A."/>
            <person name="Murphy C."/>
            <person name="Neiman D."/>
            <person name="Pearson M."/>
            <person name="Priest M."/>
            <person name="Roberts A."/>
            <person name="Saif S."/>
            <person name="Shea T."/>
            <person name="Sisk P."/>
            <person name="Sykes S."/>
            <person name="Wortman J."/>
            <person name="Nusbaum C."/>
            <person name="Birren B."/>
        </authorList>
    </citation>
    <scope>NUCLEOTIDE SEQUENCE [LARGE SCALE GENOMIC DNA]</scope>
    <source>
        <strain evidence="4 5">ATCC 49717</strain>
    </source>
</reference>
<dbReference type="PANTHER" id="PTHR44196:SF1">
    <property type="entry name" value="DEHYDROGENASE_REDUCTASE SDR FAMILY MEMBER 7B"/>
    <property type="match status" value="1"/>
</dbReference>
<organism evidence="4 5">
    <name type="scientific">Afipia broomeae ATCC 49717</name>
    <dbReference type="NCBI Taxonomy" id="883078"/>
    <lineage>
        <taxon>Bacteria</taxon>
        <taxon>Pseudomonadati</taxon>
        <taxon>Pseudomonadota</taxon>
        <taxon>Alphaproteobacteria</taxon>
        <taxon>Hyphomicrobiales</taxon>
        <taxon>Nitrobacteraceae</taxon>
        <taxon>Afipia</taxon>
    </lineage>
</organism>
<gene>
    <name evidence="4" type="ORF">HMPREF9695_00537</name>
</gene>
<evidence type="ECO:0000256" key="1">
    <source>
        <dbReference type="ARBA" id="ARBA00006484"/>
    </source>
</evidence>
<comment type="caution">
    <text evidence="4">The sequence shown here is derived from an EMBL/GenBank/DDBJ whole genome shotgun (WGS) entry which is preliminary data.</text>
</comment>